<dbReference type="Proteomes" id="UP000692954">
    <property type="component" value="Unassembled WGS sequence"/>
</dbReference>
<dbReference type="GO" id="GO:0005930">
    <property type="term" value="C:axoneme"/>
    <property type="evidence" value="ECO:0007669"/>
    <property type="project" value="TreeGrafter"/>
</dbReference>
<dbReference type="EMBL" id="CAJJDN010000070">
    <property type="protein sequence ID" value="CAD8098361.1"/>
    <property type="molecule type" value="Genomic_DNA"/>
</dbReference>
<keyword evidence="3" id="KW-1185">Reference proteome</keyword>
<dbReference type="PANTHER" id="PTHR12509:SF8">
    <property type="entry name" value="SPERMATOGENESIS-ASSOCIATED PROTEIN 4"/>
    <property type="match status" value="1"/>
</dbReference>
<evidence type="ECO:0000259" key="1">
    <source>
        <dbReference type="PROSITE" id="PS50021"/>
    </source>
</evidence>
<dbReference type="Pfam" id="PF06294">
    <property type="entry name" value="CH_2"/>
    <property type="match status" value="1"/>
</dbReference>
<sequence>MIEQPQGPIPREIAKWLDSLDLAYQVRNFRRDLANGFIVAEILSRYYPKEVNIYTVYNEQNLDKKRDNWEQISKLLKKKELQVPQEEYEPIYYQAPDAAQAFLFKLFEFLTKKKIGTIFPDKDNRDMKKQVKQQATLQRTKPLTVQPTYARPTANTVIKDREITRVVDENERKMLTKQAIEEHVDKVRSDKKDDNIIEYLILKRKKQIEEEIKKQEEELLKKQMKFNKKLVNLDQSISQTGQDVKEIQINCYHSSTSKKAKEQQGQLLETKGVIDFLHEACASLFKKDPIKKDIQDLKLEPKESQQNNGFQVSNQNVQYTAVIQQLFQRCDEVQKKSLKLLLTQFIDVHSQLILEQVQSNFIDFKRFFQIFLRPIQVLKPTSKTYQLILDLIRFIGSKLVEIDPNDTQMMFESILLDQLLQIALRNPKKREDIVQLFFIFTPINCVNRTQLLKSIKSKLSTDLNSFTLILSILIQSDYPSQDEELYRFFLNYAFNSLDSPSPLTRANGLRIINQISSWDYFPVLQKINRIQKLMNDSWWEVRAQGMCICADLLLQIAENSIQNIDDQDITIDFQQSKQLLLDLIYQVFVVSTTPNVIRIGLIYLAPVLQMYSELCPRYLEILLSVDSEIRISVLNTQQETLIQQVVNGCNSFRYKITGAPIVWNSVGIAQAMDVYVKEKVLQDFKHEHLEIIYGCLHKQLLQSDGEIWLKIFENTKQLLFLALSNEDLCQLAQVILQKFFMFQTIQQQVLDNSNEIFQKMLKLIYHPDVHLKCKENLLEFFTFLQQQGFQNYCYNIIKQFSEKHKNMFLSSNLVEFMNSLAKEKRRDILGDENY</sequence>
<dbReference type="GO" id="GO:0051493">
    <property type="term" value="P:regulation of cytoskeleton organization"/>
    <property type="evidence" value="ECO:0007669"/>
    <property type="project" value="TreeGrafter"/>
</dbReference>
<evidence type="ECO:0000313" key="2">
    <source>
        <dbReference type="EMBL" id="CAD8098361.1"/>
    </source>
</evidence>
<evidence type="ECO:0000313" key="3">
    <source>
        <dbReference type="Proteomes" id="UP000692954"/>
    </source>
</evidence>
<dbReference type="AlphaFoldDB" id="A0A8S1P5T3"/>
<dbReference type="InterPro" id="IPR010441">
    <property type="entry name" value="CH_2"/>
</dbReference>
<accession>A0A8S1P5T3</accession>
<organism evidence="2 3">
    <name type="scientific">Paramecium sonneborni</name>
    <dbReference type="NCBI Taxonomy" id="65129"/>
    <lineage>
        <taxon>Eukaryota</taxon>
        <taxon>Sar</taxon>
        <taxon>Alveolata</taxon>
        <taxon>Ciliophora</taxon>
        <taxon>Intramacronucleata</taxon>
        <taxon>Oligohymenophorea</taxon>
        <taxon>Peniculida</taxon>
        <taxon>Parameciidae</taxon>
        <taxon>Paramecium</taxon>
    </lineage>
</organism>
<dbReference type="FunFam" id="1.10.418.10:FF:000180">
    <property type="entry name" value="Uncharacterized protein"/>
    <property type="match status" value="1"/>
</dbReference>
<proteinExistence type="predicted"/>
<gene>
    <name evidence="2" type="ORF">PSON_ATCC_30995.1.T0700080</name>
</gene>
<dbReference type="PROSITE" id="PS50021">
    <property type="entry name" value="CH"/>
    <property type="match status" value="1"/>
</dbReference>
<dbReference type="InterPro" id="IPR052111">
    <property type="entry name" value="Spermatogenesis_Ciliary_MAP"/>
</dbReference>
<dbReference type="OrthoDB" id="62528at2759"/>
<dbReference type="GO" id="GO:0008017">
    <property type="term" value="F:microtubule binding"/>
    <property type="evidence" value="ECO:0007669"/>
    <property type="project" value="TreeGrafter"/>
</dbReference>
<comment type="caution">
    <text evidence="2">The sequence shown here is derived from an EMBL/GenBank/DDBJ whole genome shotgun (WGS) entry which is preliminary data.</text>
</comment>
<name>A0A8S1P5T3_9CILI</name>
<dbReference type="InterPro" id="IPR001715">
    <property type="entry name" value="CH_dom"/>
</dbReference>
<reference evidence="2" key="1">
    <citation type="submission" date="2021-01" db="EMBL/GenBank/DDBJ databases">
        <authorList>
            <consortium name="Genoscope - CEA"/>
            <person name="William W."/>
        </authorList>
    </citation>
    <scope>NUCLEOTIDE SEQUENCE</scope>
</reference>
<dbReference type="PANTHER" id="PTHR12509">
    <property type="entry name" value="SPERMATOGENESIS-ASSOCIATED 4-RELATED"/>
    <property type="match status" value="1"/>
</dbReference>
<feature type="domain" description="Calponin-homology (CH)" evidence="1">
    <location>
        <begin position="7"/>
        <end position="111"/>
    </location>
</feature>
<protein>
    <recommendedName>
        <fullName evidence="1">Calponin-homology (CH) domain-containing protein</fullName>
    </recommendedName>
</protein>